<feature type="compositionally biased region" description="Basic and acidic residues" evidence="1">
    <location>
        <begin position="208"/>
        <end position="294"/>
    </location>
</feature>
<evidence type="ECO:0000313" key="4">
    <source>
        <dbReference type="Proteomes" id="UP000273405"/>
    </source>
</evidence>
<evidence type="ECO:0000259" key="2">
    <source>
        <dbReference type="Pfam" id="PF11741"/>
    </source>
</evidence>
<evidence type="ECO:0000256" key="1">
    <source>
        <dbReference type="SAM" id="MobiDB-lite"/>
    </source>
</evidence>
<dbReference type="Pfam" id="PF11741">
    <property type="entry name" value="AMIN"/>
    <property type="match status" value="2"/>
</dbReference>
<keyword evidence="4" id="KW-1185">Reference proteome</keyword>
<feature type="region of interest" description="Disordered" evidence="1">
    <location>
        <begin position="179"/>
        <end position="422"/>
    </location>
</feature>
<feature type="compositionally biased region" description="Basic and acidic residues" evidence="1">
    <location>
        <begin position="191"/>
        <end position="201"/>
    </location>
</feature>
<protein>
    <submittedName>
        <fullName evidence="3">AMIN domain-containing protein</fullName>
    </submittedName>
</protein>
<feature type="compositionally biased region" description="Polar residues" evidence="1">
    <location>
        <begin position="295"/>
        <end position="304"/>
    </location>
</feature>
<proteinExistence type="predicted"/>
<organism evidence="3 4">
    <name type="scientific">Corallococcus sicarius</name>
    <dbReference type="NCBI Taxonomy" id="2316726"/>
    <lineage>
        <taxon>Bacteria</taxon>
        <taxon>Pseudomonadati</taxon>
        <taxon>Myxococcota</taxon>
        <taxon>Myxococcia</taxon>
        <taxon>Myxococcales</taxon>
        <taxon>Cystobacterineae</taxon>
        <taxon>Myxococcaceae</taxon>
        <taxon>Corallococcus</taxon>
    </lineage>
</organism>
<evidence type="ECO:0000313" key="3">
    <source>
        <dbReference type="EMBL" id="RKH44664.1"/>
    </source>
</evidence>
<dbReference type="EMBL" id="RAWG01000046">
    <property type="protein sequence ID" value="RKH44664.1"/>
    <property type="molecule type" value="Genomic_DNA"/>
</dbReference>
<sequence>MEPPGCVLASRPSGERQREWSMKAYAVSLLGWVLVPLVALAQQSAPADLNTITGITVSGGTVEINGSKKPDFNSFTMTDPPRLVIDVSGAVFQGVEAELPVANGTVTGIRTAMYGTESASIARILIGYEREVETDIQSAGNKLVVKVLGAGGGTAVAANTPPAQQQGTAEIASATNTPAGANAQDAARAAASDRDAQDKAAKAAADAARADRENQEKAAAEAAARAKEDAESERKKQEEARLASQRQDEERRASEEAAIAERKRQEEDARVAAKRAEDERRATEQAAADAKRQQAEQAQASAKNTAEERRAAAQAAAEAKRAEAQAAAQAKREQAEQARTAAADAKRQQAEEAQAAAQARREEQQQARVAAAEAKRQQAAEARERRQERTVASRESTARPSQGSAAREPRESGGGATSSRRKTMTLVGFQQQPDSSRVFVRTNEPVRYNVSDAGNQVVLELENTRVVESNNTLPLDTHFFPSAVSRVEAVPGAGHTVRVVIQLKQGVRYQTRQEGGLITLDFPRPGR</sequence>
<dbReference type="Proteomes" id="UP000273405">
    <property type="component" value="Unassembled WGS sequence"/>
</dbReference>
<dbReference type="Gene3D" id="2.60.40.3500">
    <property type="match status" value="2"/>
</dbReference>
<dbReference type="AlphaFoldDB" id="A0A3A8NYU6"/>
<feature type="domain" description="AMIN" evidence="2">
    <location>
        <begin position="58"/>
        <end position="145"/>
    </location>
</feature>
<feature type="compositionally biased region" description="Polar residues" evidence="1">
    <location>
        <begin position="393"/>
        <end position="404"/>
    </location>
</feature>
<feature type="domain" description="AMIN" evidence="2">
    <location>
        <begin position="429"/>
        <end position="516"/>
    </location>
</feature>
<comment type="caution">
    <text evidence="3">The sequence shown here is derived from an EMBL/GenBank/DDBJ whole genome shotgun (WGS) entry which is preliminary data.</text>
</comment>
<dbReference type="InterPro" id="IPR021731">
    <property type="entry name" value="AMIN_dom"/>
</dbReference>
<name>A0A3A8NYU6_9BACT</name>
<gene>
    <name evidence="3" type="ORF">D7X12_09990</name>
</gene>
<feature type="compositionally biased region" description="Low complexity" evidence="1">
    <location>
        <begin position="179"/>
        <end position="190"/>
    </location>
</feature>
<feature type="compositionally biased region" description="Basic and acidic residues" evidence="1">
    <location>
        <begin position="373"/>
        <end position="392"/>
    </location>
</feature>
<reference evidence="4" key="1">
    <citation type="submission" date="2018-09" db="EMBL/GenBank/DDBJ databases">
        <authorList>
            <person name="Livingstone P.G."/>
            <person name="Whitworth D.E."/>
        </authorList>
    </citation>
    <scope>NUCLEOTIDE SEQUENCE [LARGE SCALE GENOMIC DNA]</scope>
    <source>
        <strain evidence="4">CA040B</strain>
    </source>
</reference>
<dbReference type="OrthoDB" id="5526479at2"/>
<accession>A0A3A8NYU6</accession>